<gene>
    <name evidence="2" type="ORF">DU000_10175</name>
</gene>
<reference evidence="2 3" key="1">
    <citation type="journal article" date="2018" name="Int. J. Syst. Evol. Microbiol.">
        <title>Parvibium lacunae gen. nov., sp. nov., a new member of the family Alcaligenaceae isolated from a freshwater pond.</title>
        <authorList>
            <person name="Chen W.M."/>
            <person name="Xie P.B."/>
            <person name="Hsu M.Y."/>
            <person name="Sheu S.Y."/>
        </authorList>
    </citation>
    <scope>NUCLEOTIDE SEQUENCE [LARGE SCALE GENOMIC DNA]</scope>
    <source>
        <strain evidence="2 3">KMB9</strain>
    </source>
</reference>
<name>A0A368L0U9_9BURK</name>
<dbReference type="AlphaFoldDB" id="A0A368L0U9"/>
<evidence type="ECO:0000313" key="3">
    <source>
        <dbReference type="Proteomes" id="UP000252357"/>
    </source>
</evidence>
<evidence type="ECO:0000313" key="2">
    <source>
        <dbReference type="EMBL" id="RCS57160.1"/>
    </source>
</evidence>
<comment type="caution">
    <text evidence="2">The sequence shown here is derived from an EMBL/GenBank/DDBJ whole genome shotgun (WGS) entry which is preliminary data.</text>
</comment>
<protein>
    <recommendedName>
        <fullName evidence="4">SPOR domain-containing protein</fullName>
    </recommendedName>
</protein>
<proteinExistence type="predicted"/>
<evidence type="ECO:0000256" key="1">
    <source>
        <dbReference type="SAM" id="MobiDB-lite"/>
    </source>
</evidence>
<feature type="compositionally biased region" description="Polar residues" evidence="1">
    <location>
        <begin position="76"/>
        <end position="91"/>
    </location>
</feature>
<dbReference type="EMBL" id="QPGB01000004">
    <property type="protein sequence ID" value="RCS57160.1"/>
    <property type="molecule type" value="Genomic_DNA"/>
</dbReference>
<sequence>MRVIFVLLLLANGLVWLIAQNYLDPGPNWRPATREPHRLDSQLEAEKLLPLDAASYSQRLQQAKTASVAEKEASEKNSTPSDTETESNPPATSVAAKPAPEGLVCVEIPALDEPTSKRLLASWQSLKLGQRLQQKRQPDNTQWLVFIPPRPDRPAAEKKVAELKALGIQETYILGDPGPLRWAISLGIFSNQETAQQFLLKAQEKGVKTAKIGPRNPDAGSTTLTLRKLNLTEWEKIQVGLKNVKGWAKRDC</sequence>
<dbReference type="Proteomes" id="UP000252357">
    <property type="component" value="Unassembled WGS sequence"/>
</dbReference>
<feature type="region of interest" description="Disordered" evidence="1">
    <location>
        <begin position="60"/>
        <end position="98"/>
    </location>
</feature>
<evidence type="ECO:0008006" key="4">
    <source>
        <dbReference type="Google" id="ProtNLM"/>
    </source>
</evidence>
<organism evidence="2 3">
    <name type="scientific">Parvibium lacunae</name>
    <dbReference type="NCBI Taxonomy" id="1888893"/>
    <lineage>
        <taxon>Bacteria</taxon>
        <taxon>Pseudomonadati</taxon>
        <taxon>Pseudomonadota</taxon>
        <taxon>Betaproteobacteria</taxon>
        <taxon>Burkholderiales</taxon>
        <taxon>Alcaligenaceae</taxon>
        <taxon>Parvibium</taxon>
    </lineage>
</organism>
<accession>A0A368L0U9</accession>
<keyword evidence="3" id="KW-1185">Reference proteome</keyword>
<dbReference type="RefSeq" id="WP_147266996.1">
    <property type="nucleotide sequence ID" value="NZ_QPGB01000004.1"/>
</dbReference>